<keyword evidence="2" id="KW-1185">Reference proteome</keyword>
<protein>
    <recommendedName>
        <fullName evidence="3">Abi-like protein</fullName>
    </recommendedName>
</protein>
<accession>A0ABY8VDL1</accession>
<organism evidence="1 2">
    <name type="scientific">Corynebacterium breve</name>
    <dbReference type="NCBI Taxonomy" id="3049799"/>
    <lineage>
        <taxon>Bacteria</taxon>
        <taxon>Bacillati</taxon>
        <taxon>Actinomycetota</taxon>
        <taxon>Actinomycetes</taxon>
        <taxon>Mycobacteriales</taxon>
        <taxon>Corynebacteriaceae</taxon>
        <taxon>Corynebacterium</taxon>
    </lineage>
</organism>
<reference evidence="1 2" key="1">
    <citation type="submission" date="2023-05" db="EMBL/GenBank/DDBJ databases">
        <title>Corynebacterium suedekumii sp. nov. and Corynebacterium breve sp. nov. isolated from raw cow's milk.</title>
        <authorList>
            <person name="Baer M.K."/>
            <person name="Mehl L."/>
            <person name="Hellmuth R."/>
            <person name="Marke G."/>
            <person name="Lipski A."/>
        </authorList>
    </citation>
    <scope>NUCLEOTIDE SEQUENCE [LARGE SCALE GENOMIC DNA]</scope>
    <source>
        <strain evidence="1 2">R4</strain>
    </source>
</reference>
<dbReference type="EMBL" id="CP126969">
    <property type="protein sequence ID" value="WIM67749.1"/>
    <property type="molecule type" value="Genomic_DNA"/>
</dbReference>
<sequence length="217" mass="25398">MNTPKPAPAPLSEWFSSARMSRYVDHPSPEALYLWNTHLTKTYLADIEHLEVLLRNCIHTTLTKRYNERWFDNDRINFSDEAKKSIRKAKRRAGGREAPPGKIIAELSFDFWRFLLSSHYQASIWPQVEKALKQKPNSRQQFEALVVIVYKMRNRCSHHESIVQQRDILREITHLNSVDNAIYMVASFIDPHAAIWIKDNSRVPAIRAQRPSRIPHS</sequence>
<dbReference type="Proteomes" id="UP001225598">
    <property type="component" value="Chromosome"/>
</dbReference>
<dbReference type="RefSeq" id="WP_284825074.1">
    <property type="nucleotide sequence ID" value="NZ_CP126969.1"/>
</dbReference>
<proteinExistence type="predicted"/>
<evidence type="ECO:0008006" key="3">
    <source>
        <dbReference type="Google" id="ProtNLM"/>
    </source>
</evidence>
<name>A0ABY8VDL1_9CORY</name>
<evidence type="ECO:0000313" key="1">
    <source>
        <dbReference type="EMBL" id="WIM67749.1"/>
    </source>
</evidence>
<evidence type="ECO:0000313" key="2">
    <source>
        <dbReference type="Proteomes" id="UP001225598"/>
    </source>
</evidence>
<gene>
    <name evidence="1" type="ORF">QP027_11840</name>
</gene>